<keyword evidence="2" id="KW-0808">Transferase</keyword>
<proteinExistence type="predicted"/>
<organism evidence="2 3">
    <name type="scientific">Pulveribacter suum</name>
    <dbReference type="NCBI Taxonomy" id="2116657"/>
    <lineage>
        <taxon>Bacteria</taxon>
        <taxon>Pseudomonadati</taxon>
        <taxon>Pseudomonadota</taxon>
        <taxon>Betaproteobacteria</taxon>
        <taxon>Burkholderiales</taxon>
        <taxon>Comamonadaceae</taxon>
        <taxon>Pulveribacter</taxon>
    </lineage>
</organism>
<dbReference type="Proteomes" id="UP000241829">
    <property type="component" value="Chromosome"/>
</dbReference>
<keyword evidence="1" id="KW-0812">Transmembrane</keyword>
<dbReference type="EMBL" id="CP027792">
    <property type="protein sequence ID" value="AVP56638.1"/>
    <property type="molecule type" value="Genomic_DNA"/>
</dbReference>
<dbReference type="KEGG" id="melm:C7H73_02385"/>
<keyword evidence="3" id="KW-1185">Reference proteome</keyword>
<keyword evidence="2" id="KW-0418">Kinase</keyword>
<accession>A0A2P1NHV4</accession>
<evidence type="ECO:0000313" key="2">
    <source>
        <dbReference type="EMBL" id="AVP56638.1"/>
    </source>
</evidence>
<keyword evidence="1" id="KW-0472">Membrane</keyword>
<sequence>MNLRNVAIPLALAAVLLAGWRAGGLQGLSVAGGGILMWGLLHFTRLMNVMQKASRNPIGHVGSAVMLNARLKAGVNLMHVVAITRSLGQQLSVEGGEPEIYRWTDAGGSQVTCEFMHGRLAHWQLQRPAAADGT</sequence>
<dbReference type="AlphaFoldDB" id="A0A2P1NHV4"/>
<dbReference type="RefSeq" id="WP_106845198.1">
    <property type="nucleotide sequence ID" value="NZ_CP027792.1"/>
</dbReference>
<keyword evidence="1" id="KW-1133">Transmembrane helix</keyword>
<dbReference type="GO" id="GO:0016301">
    <property type="term" value="F:kinase activity"/>
    <property type="evidence" value="ECO:0007669"/>
    <property type="project" value="UniProtKB-KW"/>
</dbReference>
<protein>
    <submittedName>
        <fullName evidence="2">Glycerate kinase</fullName>
    </submittedName>
</protein>
<reference evidence="3" key="1">
    <citation type="submission" date="2018-03" db="EMBL/GenBank/DDBJ databases">
        <title>Genome sequencing of Melaminivora sp. strain SC2-7.</title>
        <authorList>
            <person name="Kim S.-J."/>
            <person name="Heo J."/>
            <person name="Ahn J.-H."/>
            <person name="Kwon S.-W."/>
        </authorList>
    </citation>
    <scope>NUCLEOTIDE SEQUENCE [LARGE SCALE GENOMIC DNA]</scope>
    <source>
        <strain evidence="3">SC2-7</strain>
    </source>
</reference>
<evidence type="ECO:0000313" key="3">
    <source>
        <dbReference type="Proteomes" id="UP000241829"/>
    </source>
</evidence>
<gene>
    <name evidence="2" type="ORF">C7H73_02385</name>
</gene>
<evidence type="ECO:0000256" key="1">
    <source>
        <dbReference type="SAM" id="Phobius"/>
    </source>
</evidence>
<name>A0A2P1NHV4_9BURK</name>
<feature type="transmembrane region" description="Helical" evidence="1">
    <location>
        <begin position="31"/>
        <end position="48"/>
    </location>
</feature>
<dbReference type="OrthoDB" id="8907926at2"/>